<evidence type="ECO:0000256" key="1">
    <source>
        <dbReference type="SAM" id="MobiDB-lite"/>
    </source>
</evidence>
<organism evidence="2 3">
    <name type="scientific">Deinobacterium chartae</name>
    <dbReference type="NCBI Taxonomy" id="521158"/>
    <lineage>
        <taxon>Bacteria</taxon>
        <taxon>Thermotogati</taxon>
        <taxon>Deinococcota</taxon>
        <taxon>Deinococci</taxon>
        <taxon>Deinococcales</taxon>
        <taxon>Deinococcaceae</taxon>
        <taxon>Deinobacterium</taxon>
    </lineage>
</organism>
<feature type="region of interest" description="Disordered" evidence="1">
    <location>
        <begin position="122"/>
        <end position="143"/>
    </location>
</feature>
<protein>
    <submittedName>
        <fullName evidence="2">Uncharacterized protein</fullName>
    </submittedName>
</protein>
<sequence length="143" mass="15761">MRPLLLLLALGALLGGCRYTTFPLVPQEVPAQYPPRLESQGITLEGNELVLKVRLRDPKPGYFSVVWFAEDTELARDAIYADPQAPEATFRFARREGLSRYRAIVLFEDRALRQFEYGPLAPAQAPAAPAPTPPGNSNAPAAR</sequence>
<dbReference type="Proteomes" id="UP000569951">
    <property type="component" value="Unassembled WGS sequence"/>
</dbReference>
<dbReference type="RefSeq" id="WP_183984461.1">
    <property type="nucleotide sequence ID" value="NZ_JACHHG010000002.1"/>
</dbReference>
<accession>A0A841HZ32</accession>
<comment type="caution">
    <text evidence="2">The sequence shown here is derived from an EMBL/GenBank/DDBJ whole genome shotgun (WGS) entry which is preliminary data.</text>
</comment>
<keyword evidence="3" id="KW-1185">Reference proteome</keyword>
<dbReference type="PROSITE" id="PS51257">
    <property type="entry name" value="PROKAR_LIPOPROTEIN"/>
    <property type="match status" value="1"/>
</dbReference>
<dbReference type="AlphaFoldDB" id="A0A841HZ32"/>
<proteinExistence type="predicted"/>
<gene>
    <name evidence="2" type="ORF">HNR42_000652</name>
</gene>
<reference evidence="2 3" key="1">
    <citation type="submission" date="2020-08" db="EMBL/GenBank/DDBJ databases">
        <title>Genomic Encyclopedia of Type Strains, Phase IV (KMG-IV): sequencing the most valuable type-strain genomes for metagenomic binning, comparative biology and taxonomic classification.</title>
        <authorList>
            <person name="Goeker M."/>
        </authorList>
    </citation>
    <scope>NUCLEOTIDE SEQUENCE [LARGE SCALE GENOMIC DNA]</scope>
    <source>
        <strain evidence="2 3">DSM 21458</strain>
    </source>
</reference>
<evidence type="ECO:0000313" key="2">
    <source>
        <dbReference type="EMBL" id="MBB6097238.1"/>
    </source>
</evidence>
<evidence type="ECO:0000313" key="3">
    <source>
        <dbReference type="Proteomes" id="UP000569951"/>
    </source>
</evidence>
<dbReference type="EMBL" id="JACHHG010000002">
    <property type="protein sequence ID" value="MBB6097238.1"/>
    <property type="molecule type" value="Genomic_DNA"/>
</dbReference>
<name>A0A841HZ32_9DEIO</name>